<sequence length="132" mass="14462">MARKEITITMPETSGRDAGKVFLIREKSADEVEWWAMRVLLALGGSGVDIPDDIASRGAVGIAIEGLSLLMKIPPAEAKPLLDEMMSCVEISPGPDVRRALVKEDIEEVTTRFALRKEILNLHVGFFQKDAA</sequence>
<dbReference type="EMBL" id="QJJG01000014">
    <property type="protein sequence ID" value="PXW42173.1"/>
    <property type="molecule type" value="Genomic_DNA"/>
</dbReference>
<proteinExistence type="predicted"/>
<comment type="caution">
    <text evidence="1">The sequence shown here is derived from an EMBL/GenBank/DDBJ whole genome shotgun (WGS) entry which is preliminary data.</text>
</comment>
<gene>
    <name evidence="1" type="ORF">DET57_114165</name>
</gene>
<protein>
    <submittedName>
        <fullName evidence="1">Uncharacterized protein</fullName>
    </submittedName>
</protein>
<dbReference type="AlphaFoldDB" id="A0A318FKV6"/>
<dbReference type="RefSeq" id="WP_110275710.1">
    <property type="nucleotide sequence ID" value="NZ_QJJG01000014.1"/>
</dbReference>
<evidence type="ECO:0000313" key="2">
    <source>
        <dbReference type="Proteomes" id="UP000247485"/>
    </source>
</evidence>
<evidence type="ECO:0000313" key="1">
    <source>
        <dbReference type="EMBL" id="PXW42173.1"/>
    </source>
</evidence>
<accession>A0A318FKV6</accession>
<dbReference type="Proteomes" id="UP000247485">
    <property type="component" value="Unassembled WGS sequence"/>
</dbReference>
<name>A0A318FKV6_KLEOX</name>
<reference evidence="1 2" key="1">
    <citation type="submission" date="2018-05" db="EMBL/GenBank/DDBJ databases">
        <title>Freshwater and sediment microbial communities from various areas in North America, analyzing microbe dynamics in response to fracking.</title>
        <authorList>
            <person name="Lamendella R."/>
        </authorList>
    </citation>
    <scope>NUCLEOTIDE SEQUENCE [LARGE SCALE GENOMIC DNA]</scope>
    <source>
        <strain evidence="1 2">67</strain>
    </source>
</reference>
<organism evidence="1 2">
    <name type="scientific">Klebsiella oxytoca</name>
    <dbReference type="NCBI Taxonomy" id="571"/>
    <lineage>
        <taxon>Bacteria</taxon>
        <taxon>Pseudomonadati</taxon>
        <taxon>Pseudomonadota</taxon>
        <taxon>Gammaproteobacteria</taxon>
        <taxon>Enterobacterales</taxon>
        <taxon>Enterobacteriaceae</taxon>
        <taxon>Klebsiella/Raoultella group</taxon>
        <taxon>Klebsiella</taxon>
    </lineage>
</organism>